<dbReference type="Pfam" id="PF11716">
    <property type="entry name" value="MDMPI_N"/>
    <property type="match status" value="1"/>
</dbReference>
<dbReference type="NCBIfam" id="TIGR03085">
    <property type="entry name" value="TIGR03085 family metal-binding protein"/>
    <property type="match status" value="1"/>
</dbReference>
<organism evidence="2 3">
    <name type="scientific">Tsukamurella tyrosinosolvens</name>
    <dbReference type="NCBI Taxonomy" id="57704"/>
    <lineage>
        <taxon>Bacteria</taxon>
        <taxon>Bacillati</taxon>
        <taxon>Actinomycetota</taxon>
        <taxon>Actinomycetes</taxon>
        <taxon>Mycobacteriales</taxon>
        <taxon>Tsukamurellaceae</taxon>
        <taxon>Tsukamurella</taxon>
    </lineage>
</organism>
<dbReference type="InterPro" id="IPR034660">
    <property type="entry name" value="DinB/YfiT-like"/>
</dbReference>
<dbReference type="GO" id="GO:0046872">
    <property type="term" value="F:metal ion binding"/>
    <property type="evidence" value="ECO:0007669"/>
    <property type="project" value="InterPro"/>
</dbReference>
<dbReference type="STRING" id="57704.SAMN04489793_2167"/>
<reference evidence="3" key="1">
    <citation type="submission" date="2016-10" db="EMBL/GenBank/DDBJ databases">
        <authorList>
            <person name="Varghese N."/>
            <person name="Submissions S."/>
        </authorList>
    </citation>
    <scope>NUCLEOTIDE SEQUENCE [LARGE SCALE GENOMIC DNA]</scope>
    <source>
        <strain evidence="3">DSM 44234</strain>
    </source>
</reference>
<sequence length="219" mass="23192">MPCGTSPNATRVTGVKPARSERAALVDAARAAGPDAPTLCGEWTVRELLAHLILREGRPDAMAGILVRPLAGYTERVQAGIAARSFDDLLATVAGGPPRLSPLRLVDGQANLGEYFVHTEDIRRAAAGWTPRVLDKRVERGLHDVVARIARLTMRGAPLRISLTTEEGTVAVAGRGPQVAVIGAISEVTMWAFGRDEALVTFEGADGDIDLLGSVVRSL</sequence>
<dbReference type="SUPFAM" id="SSF109854">
    <property type="entry name" value="DinB/YfiT-like putative metalloenzymes"/>
    <property type="match status" value="1"/>
</dbReference>
<dbReference type="InterPro" id="IPR017519">
    <property type="entry name" value="CHP03085"/>
</dbReference>
<dbReference type="EMBL" id="FNSA01000003">
    <property type="protein sequence ID" value="SEC38827.1"/>
    <property type="molecule type" value="Genomic_DNA"/>
</dbReference>
<gene>
    <name evidence="2" type="ORF">SAMN04489793_2167</name>
</gene>
<dbReference type="InterPro" id="IPR024344">
    <property type="entry name" value="MDMPI_metal-binding"/>
</dbReference>
<dbReference type="InterPro" id="IPR017517">
    <property type="entry name" value="Maleyloyr_isom"/>
</dbReference>
<keyword evidence="3" id="KW-1185">Reference proteome</keyword>
<feature type="domain" description="Mycothiol-dependent maleylpyruvate isomerase metal-binding" evidence="1">
    <location>
        <begin position="18"/>
        <end position="97"/>
    </location>
</feature>
<dbReference type="AlphaFoldDB" id="A0A1H4S466"/>
<accession>A0A1H4S466</accession>
<protein>
    <submittedName>
        <fullName evidence="2">TIGR03085 family protein</fullName>
    </submittedName>
</protein>
<evidence type="ECO:0000313" key="2">
    <source>
        <dbReference type="EMBL" id="SEC38827.1"/>
    </source>
</evidence>
<evidence type="ECO:0000259" key="1">
    <source>
        <dbReference type="Pfam" id="PF11716"/>
    </source>
</evidence>
<evidence type="ECO:0000313" key="3">
    <source>
        <dbReference type="Proteomes" id="UP000182241"/>
    </source>
</evidence>
<name>A0A1H4S466_TSUTY</name>
<dbReference type="Proteomes" id="UP000182241">
    <property type="component" value="Unassembled WGS sequence"/>
</dbReference>
<dbReference type="NCBIfam" id="TIGR03083">
    <property type="entry name" value="maleylpyruvate isomerase family mycothiol-dependent enzyme"/>
    <property type="match status" value="1"/>
</dbReference>
<proteinExistence type="predicted"/>
<dbReference type="Gene3D" id="1.20.120.450">
    <property type="entry name" value="dinb family like domain"/>
    <property type="match status" value="1"/>
</dbReference>